<evidence type="ECO:0000259" key="2">
    <source>
        <dbReference type="Pfam" id="PF00496"/>
    </source>
</evidence>
<organism evidence="4 5">
    <name type="scientific">Marininema halotolerans</name>
    <dbReference type="NCBI Taxonomy" id="1155944"/>
    <lineage>
        <taxon>Bacteria</taxon>
        <taxon>Bacillati</taxon>
        <taxon>Bacillota</taxon>
        <taxon>Bacilli</taxon>
        <taxon>Bacillales</taxon>
        <taxon>Thermoactinomycetaceae</taxon>
        <taxon>Marininema</taxon>
    </lineage>
</organism>
<evidence type="ECO:0000313" key="5">
    <source>
        <dbReference type="Proteomes" id="UP000198660"/>
    </source>
</evidence>
<dbReference type="Proteomes" id="UP000198660">
    <property type="component" value="Unassembled WGS sequence"/>
</dbReference>
<dbReference type="AlphaFoldDB" id="A0A1I6U3W1"/>
<feature type="domain" description="Solute-binding protein family 5" evidence="2">
    <location>
        <begin position="181"/>
        <end position="326"/>
    </location>
</feature>
<accession>A0A1I6U3W1</accession>
<dbReference type="PANTHER" id="PTHR30290">
    <property type="entry name" value="PERIPLASMIC BINDING COMPONENT OF ABC TRANSPORTER"/>
    <property type="match status" value="1"/>
</dbReference>
<protein>
    <submittedName>
        <fullName evidence="4">DNA-binding transcriptional regulator SgrR of sgrS sRNA, contains a MarR-type HTH domain and a solute-binding domain</fullName>
    </submittedName>
</protein>
<dbReference type="Gene3D" id="3.10.105.10">
    <property type="entry name" value="Dipeptide-binding Protein, Domain 3"/>
    <property type="match status" value="1"/>
</dbReference>
<name>A0A1I6U3W1_9BACL</name>
<keyword evidence="5" id="KW-1185">Reference proteome</keyword>
<evidence type="ECO:0000259" key="3">
    <source>
        <dbReference type="Pfam" id="PF12793"/>
    </source>
</evidence>
<dbReference type="SUPFAM" id="SSF53850">
    <property type="entry name" value="Periplasmic binding protein-like II"/>
    <property type="match status" value="1"/>
</dbReference>
<dbReference type="InterPro" id="IPR025370">
    <property type="entry name" value="SgrR_HTH_N"/>
</dbReference>
<dbReference type="OrthoDB" id="5894719at2"/>
<dbReference type="GO" id="GO:0015833">
    <property type="term" value="P:peptide transport"/>
    <property type="evidence" value="ECO:0007669"/>
    <property type="project" value="TreeGrafter"/>
</dbReference>
<reference evidence="5" key="1">
    <citation type="submission" date="2016-10" db="EMBL/GenBank/DDBJ databases">
        <authorList>
            <person name="Varghese N."/>
            <person name="Submissions S."/>
        </authorList>
    </citation>
    <scope>NUCLEOTIDE SEQUENCE [LARGE SCALE GENOMIC DNA]</scope>
    <source>
        <strain evidence="5">DSM 45789</strain>
    </source>
</reference>
<dbReference type="InterPro" id="IPR039424">
    <property type="entry name" value="SBP_5"/>
</dbReference>
<dbReference type="GO" id="GO:1904680">
    <property type="term" value="F:peptide transmembrane transporter activity"/>
    <property type="evidence" value="ECO:0007669"/>
    <property type="project" value="TreeGrafter"/>
</dbReference>
<evidence type="ECO:0000313" key="4">
    <source>
        <dbReference type="EMBL" id="SFS96140.1"/>
    </source>
</evidence>
<dbReference type="Gene3D" id="3.40.190.10">
    <property type="entry name" value="Periplasmic binding protein-like II"/>
    <property type="match status" value="2"/>
</dbReference>
<dbReference type="GO" id="GO:0003677">
    <property type="term" value="F:DNA binding"/>
    <property type="evidence" value="ECO:0007669"/>
    <property type="project" value="UniProtKB-KW"/>
</dbReference>
<dbReference type="EMBL" id="FPAA01000013">
    <property type="protein sequence ID" value="SFS96140.1"/>
    <property type="molecule type" value="Genomic_DNA"/>
</dbReference>
<dbReference type="PANTHER" id="PTHR30290:SF72">
    <property type="entry name" value="HTH-TYPE TRANSCRIPTIONAL REGULATOR SGRR"/>
    <property type="match status" value="1"/>
</dbReference>
<dbReference type="Pfam" id="PF12793">
    <property type="entry name" value="SgrR_N"/>
    <property type="match status" value="1"/>
</dbReference>
<evidence type="ECO:0000256" key="1">
    <source>
        <dbReference type="ARBA" id="ARBA00023125"/>
    </source>
</evidence>
<gene>
    <name evidence="4" type="ORF">SAMN05444972_11350</name>
</gene>
<dbReference type="InterPro" id="IPR000914">
    <property type="entry name" value="SBP_5_dom"/>
</dbReference>
<sequence>MKVQRQVDHYLRLYKGMNQPRLGIKRETTLNQVTKILCCTQRNTQLIVHKLRALHWITWLPGQGRGKCSHLTFLIDPEDLLMRIAMEYTREWDIKGATTFLLQYDQGFPSIRERFERELEPSLRLVHYNKKRAQQKSTLRFTYNKPLRQLDPAHGYLRSERHMIKQLFDPLITYHPIRDAFEPHLAHYWEKDASKRQWRFYLRKGVLFHHGVPMVAKDVVYSFNRLRKTPVSWMTNPITSVEALDDHTVDICLKEEDTLFLHLLSHESFSILPALDRERPQKWGAYFPRGTGPFKLVRNDQNMVIFEKFDAYFRERALLDRIEIIIDSKEVDTPFNEHHQRWRFDSSTESNVMMLIFNGKKDGLSSNPHFREVLARILDSGKMIEELGGARGREAKSLIDGDHESESGLQDALPIERLLEALPFQEEPLHLYSFDDEDHREDARWIQQQCVVLGIRIQLHLVPVEELIRVETMQMADLILDETTVGDCMELSMLEMLYHEKSFFKHTLSDELQSIIDRDVAKLRHITNHTERQQVLYAIDQKLQEEKVYISFYRNYKRTLSSSTVKGSSTNAEGWVSFEKLWIQGQ</sequence>
<proteinExistence type="predicted"/>
<keyword evidence="1 4" id="KW-0238">DNA-binding</keyword>
<feature type="domain" description="Transcriptional regulator SgrR N-terminal HTH" evidence="3">
    <location>
        <begin position="6"/>
        <end position="99"/>
    </location>
</feature>
<dbReference type="Pfam" id="PF00496">
    <property type="entry name" value="SBP_bac_5"/>
    <property type="match status" value="1"/>
</dbReference>